<dbReference type="PANTHER" id="PTHR46797:SF1">
    <property type="entry name" value="METHYLPHOSPHONATE SYNTHASE"/>
    <property type="match status" value="1"/>
</dbReference>
<keyword evidence="1" id="KW-0238">DNA-binding</keyword>
<dbReference type="Pfam" id="PF13560">
    <property type="entry name" value="HTH_31"/>
    <property type="match status" value="1"/>
</dbReference>
<evidence type="ECO:0000313" key="5">
    <source>
        <dbReference type="Proteomes" id="UP001320766"/>
    </source>
</evidence>
<name>A0ABT1K876_9ACTN</name>
<proteinExistence type="predicted"/>
<organism evidence="4 5">
    <name type="scientific">Nonomuraea roseoviolacea subsp. carminata</name>
    <dbReference type="NCBI Taxonomy" id="160689"/>
    <lineage>
        <taxon>Bacteria</taxon>
        <taxon>Bacillati</taxon>
        <taxon>Actinomycetota</taxon>
        <taxon>Actinomycetes</taxon>
        <taxon>Streptosporangiales</taxon>
        <taxon>Streptosporangiaceae</taxon>
        <taxon>Nonomuraea</taxon>
    </lineage>
</organism>
<dbReference type="Gene3D" id="1.10.260.40">
    <property type="entry name" value="lambda repressor-like DNA-binding domains"/>
    <property type="match status" value="1"/>
</dbReference>
<dbReference type="PROSITE" id="PS50943">
    <property type="entry name" value="HTH_CROC1"/>
    <property type="match status" value="1"/>
</dbReference>
<dbReference type="RefSeq" id="WP_253775258.1">
    <property type="nucleotide sequence ID" value="NZ_BAAAVE010000051.1"/>
</dbReference>
<evidence type="ECO:0000256" key="1">
    <source>
        <dbReference type="ARBA" id="ARBA00023125"/>
    </source>
</evidence>
<dbReference type="Proteomes" id="UP001320766">
    <property type="component" value="Unassembled WGS sequence"/>
</dbReference>
<gene>
    <name evidence="4" type="ORF">HD595_006262</name>
</gene>
<dbReference type="InterPro" id="IPR010982">
    <property type="entry name" value="Lambda_DNA-bd_dom_sf"/>
</dbReference>
<accession>A0ABT1K876</accession>
<dbReference type="SMART" id="SM00530">
    <property type="entry name" value="HTH_XRE"/>
    <property type="match status" value="1"/>
</dbReference>
<dbReference type="CDD" id="cd00093">
    <property type="entry name" value="HTH_XRE"/>
    <property type="match status" value="1"/>
</dbReference>
<evidence type="ECO:0000313" key="4">
    <source>
        <dbReference type="EMBL" id="MCP2350140.1"/>
    </source>
</evidence>
<dbReference type="InterPro" id="IPR050807">
    <property type="entry name" value="TransReg_Diox_bact_type"/>
</dbReference>
<dbReference type="SUPFAM" id="SSF47413">
    <property type="entry name" value="lambda repressor-like DNA-binding domains"/>
    <property type="match status" value="1"/>
</dbReference>
<sequence>MDARQAIGQRIARARRRRGLSQAVLSGLVGRSESWLSQVERGQRPVDNHTVINALAEILGLPVDELTAKKSTAMTRYQAAPGIRRAMMGYDGLSSSIAPEDRWNPSSGSTTRSAG</sequence>
<protein>
    <submittedName>
        <fullName evidence="4">Transcriptional regulator with XRE-family HTH domain</fullName>
    </submittedName>
</protein>
<feature type="compositionally biased region" description="Polar residues" evidence="2">
    <location>
        <begin position="104"/>
        <end position="115"/>
    </location>
</feature>
<dbReference type="InterPro" id="IPR001387">
    <property type="entry name" value="Cro/C1-type_HTH"/>
</dbReference>
<feature type="region of interest" description="Disordered" evidence="2">
    <location>
        <begin position="94"/>
        <end position="115"/>
    </location>
</feature>
<keyword evidence="5" id="KW-1185">Reference proteome</keyword>
<dbReference type="EMBL" id="JAMZEC010000001">
    <property type="protein sequence ID" value="MCP2350140.1"/>
    <property type="molecule type" value="Genomic_DNA"/>
</dbReference>
<dbReference type="PANTHER" id="PTHR46797">
    <property type="entry name" value="HTH-TYPE TRANSCRIPTIONAL REGULATOR"/>
    <property type="match status" value="1"/>
</dbReference>
<comment type="caution">
    <text evidence="4">The sequence shown here is derived from an EMBL/GenBank/DDBJ whole genome shotgun (WGS) entry which is preliminary data.</text>
</comment>
<reference evidence="4 5" key="1">
    <citation type="submission" date="2022-06" db="EMBL/GenBank/DDBJ databases">
        <title>Sequencing the genomes of 1000 actinobacteria strains.</title>
        <authorList>
            <person name="Klenk H.-P."/>
        </authorList>
    </citation>
    <scope>NUCLEOTIDE SEQUENCE [LARGE SCALE GENOMIC DNA]</scope>
    <source>
        <strain evidence="4 5">DSM 44170</strain>
    </source>
</reference>
<evidence type="ECO:0000259" key="3">
    <source>
        <dbReference type="PROSITE" id="PS50943"/>
    </source>
</evidence>
<evidence type="ECO:0000256" key="2">
    <source>
        <dbReference type="SAM" id="MobiDB-lite"/>
    </source>
</evidence>
<feature type="domain" description="HTH cro/C1-type" evidence="3">
    <location>
        <begin position="11"/>
        <end position="66"/>
    </location>
</feature>